<reference evidence="2 3" key="1">
    <citation type="journal article" date="2016" name="J. Microbiol.">
        <title>Dankookia rubra gen. nov., sp. nov., an alphaproteobacterium isolated from sediment of a shallow stream.</title>
        <authorList>
            <person name="Kim W.H."/>
            <person name="Kim D.H."/>
            <person name="Kang K."/>
            <person name="Ahn T.Y."/>
        </authorList>
    </citation>
    <scope>NUCLEOTIDE SEQUENCE [LARGE SCALE GENOMIC DNA]</scope>
    <source>
        <strain evidence="2 3">JCM30602</strain>
    </source>
</reference>
<evidence type="ECO:0008006" key="4">
    <source>
        <dbReference type="Google" id="ProtNLM"/>
    </source>
</evidence>
<dbReference type="Proteomes" id="UP000295096">
    <property type="component" value="Unassembled WGS sequence"/>
</dbReference>
<accession>A0A4R5Q545</accession>
<keyword evidence="1" id="KW-0732">Signal</keyword>
<comment type="caution">
    <text evidence="2">The sequence shown here is derived from an EMBL/GenBank/DDBJ whole genome shotgun (WGS) entry which is preliminary data.</text>
</comment>
<dbReference type="OrthoDB" id="7375485at2"/>
<protein>
    <recommendedName>
        <fullName evidence="4">Secreted protein</fullName>
    </recommendedName>
</protein>
<dbReference type="RefSeq" id="WP_133293301.1">
    <property type="nucleotide sequence ID" value="NZ_SMSJ01000207.1"/>
</dbReference>
<dbReference type="EMBL" id="SMSJ01000207">
    <property type="protein sequence ID" value="TDH57603.1"/>
    <property type="molecule type" value="Genomic_DNA"/>
</dbReference>
<organism evidence="2 3">
    <name type="scientific">Dankookia rubra</name>
    <dbReference type="NCBI Taxonomy" id="1442381"/>
    <lineage>
        <taxon>Bacteria</taxon>
        <taxon>Pseudomonadati</taxon>
        <taxon>Pseudomonadota</taxon>
        <taxon>Alphaproteobacteria</taxon>
        <taxon>Acetobacterales</taxon>
        <taxon>Roseomonadaceae</taxon>
        <taxon>Dankookia</taxon>
    </lineage>
</organism>
<keyword evidence="3" id="KW-1185">Reference proteome</keyword>
<sequence>MILTKTSMRSRAVCLLLLAALFAHQWSNSAKAAVCDGIPECEPQVQAPVPFGAWETKGWAFYCTGDHPYFWGLWWYDPINAPANQTYDWSSATGQKSCFISPTEWAGPEEGNPSKLDISTTNFCNADELRVTLACTKSLPPGGSINGCTPDSGILADPGCPTTWENNNCQNGAVPVCFQNAIETCSDGTKYGCTALFGAVWCQRCAP</sequence>
<evidence type="ECO:0000313" key="2">
    <source>
        <dbReference type="EMBL" id="TDH57603.1"/>
    </source>
</evidence>
<evidence type="ECO:0000313" key="3">
    <source>
        <dbReference type="Proteomes" id="UP000295096"/>
    </source>
</evidence>
<feature type="signal peptide" evidence="1">
    <location>
        <begin position="1"/>
        <end position="32"/>
    </location>
</feature>
<gene>
    <name evidence="2" type="ORF">E2C06_35840</name>
</gene>
<proteinExistence type="predicted"/>
<name>A0A4R5Q545_9PROT</name>
<dbReference type="AlphaFoldDB" id="A0A4R5Q545"/>
<evidence type="ECO:0000256" key="1">
    <source>
        <dbReference type="SAM" id="SignalP"/>
    </source>
</evidence>
<feature type="chain" id="PRO_5020240136" description="Secreted protein" evidence="1">
    <location>
        <begin position="33"/>
        <end position="207"/>
    </location>
</feature>